<accession>A0A3S3UG00</accession>
<dbReference type="SUPFAM" id="SSF69349">
    <property type="entry name" value="Phage fibre proteins"/>
    <property type="match status" value="1"/>
</dbReference>
<dbReference type="EMBL" id="MTKR01000264">
    <property type="protein sequence ID" value="RWX49330.1"/>
    <property type="molecule type" value="Genomic_DNA"/>
</dbReference>
<feature type="domain" description="Gp5/Type VI secretion system Vgr C-terminal trimerisation" evidence="2">
    <location>
        <begin position="67"/>
        <end position="148"/>
    </location>
</feature>
<name>A0A3S3UG00_9BACT</name>
<feature type="region of interest" description="Disordered" evidence="1">
    <location>
        <begin position="1"/>
        <end position="20"/>
    </location>
</feature>
<dbReference type="AlphaFoldDB" id="A0A3S3UG00"/>
<feature type="non-terminal residue" evidence="3">
    <location>
        <position position="1"/>
    </location>
</feature>
<proteinExistence type="predicted"/>
<sequence length="294" mass="30765">DRPIIAGAVPNPETKTPVTTDNQTQSMIRTGGGNQIRIEDGEGGQQIHLSSPTSNSIISLGDVNEGNIFLKSDGTWVSRIGTDNTTTIGGDSKLEITGDDEQAIGSNQGIRVGGDQDTRVGGNQALHVTGGRNVTVIGAENKTVKGNSYCKVDGPKSEMKVGISHEVCIAAKATQNLAATSEITAGVKHASMLGYEVVLNASGKTEINASEKSAKYASKKEVVGDYKMDAASSIKFKGGTNISITGSRVIIKASKIELVGEVFVKKTLTAKNNIETKKNLKAKGKLSAKNFSAD</sequence>
<gene>
    <name evidence="3" type="ORF">VU00_12642</name>
</gene>
<dbReference type="Pfam" id="PF22178">
    <property type="entry name" value="Gp5_trimer_C"/>
    <property type="match status" value="1"/>
</dbReference>
<evidence type="ECO:0000313" key="3">
    <source>
        <dbReference type="EMBL" id="RWX49330.1"/>
    </source>
</evidence>
<organism evidence="3 4">
    <name type="scientific">Candidatus Electrothrix marina</name>
    <dbReference type="NCBI Taxonomy" id="1859130"/>
    <lineage>
        <taxon>Bacteria</taxon>
        <taxon>Pseudomonadati</taxon>
        <taxon>Thermodesulfobacteriota</taxon>
        <taxon>Desulfobulbia</taxon>
        <taxon>Desulfobulbales</taxon>
        <taxon>Desulfobulbaceae</taxon>
        <taxon>Candidatus Electrothrix</taxon>
    </lineage>
</organism>
<protein>
    <recommendedName>
        <fullName evidence="2">Gp5/Type VI secretion system Vgr C-terminal trimerisation domain-containing protein</fullName>
    </recommendedName>
</protein>
<dbReference type="Proteomes" id="UP000287615">
    <property type="component" value="Unassembled WGS sequence"/>
</dbReference>
<reference evidence="3 4" key="1">
    <citation type="submission" date="2017-01" db="EMBL/GenBank/DDBJ databases">
        <title>The cable genome- insights into the physiology and evolution of filamentous bacteria capable of sulfide oxidation via long distance electron transfer.</title>
        <authorList>
            <person name="Schreiber L."/>
            <person name="Bjerg J.T."/>
            <person name="Boggild A."/>
            <person name="Van De Vossenberg J."/>
            <person name="Meysman F."/>
            <person name="Nielsen L.P."/>
            <person name="Schramm A."/>
            <person name="Kjeldsen K.U."/>
        </authorList>
    </citation>
    <scope>NUCLEOTIDE SEQUENCE [LARGE SCALE GENOMIC DNA]</scope>
    <source>
        <strain evidence="3">A3</strain>
    </source>
</reference>
<evidence type="ECO:0000256" key="1">
    <source>
        <dbReference type="SAM" id="MobiDB-lite"/>
    </source>
</evidence>
<dbReference type="InterPro" id="IPR054030">
    <property type="entry name" value="Gp5_Vgr_C"/>
</dbReference>
<comment type="caution">
    <text evidence="3">The sequence shown here is derived from an EMBL/GenBank/DDBJ whole genome shotgun (WGS) entry which is preliminary data.</text>
</comment>
<evidence type="ECO:0000259" key="2">
    <source>
        <dbReference type="Pfam" id="PF22178"/>
    </source>
</evidence>
<evidence type="ECO:0000313" key="4">
    <source>
        <dbReference type="Proteomes" id="UP000287615"/>
    </source>
</evidence>